<keyword evidence="3" id="KW-1185">Reference proteome</keyword>
<dbReference type="Proteomes" id="UP001189429">
    <property type="component" value="Unassembled WGS sequence"/>
</dbReference>
<gene>
    <name evidence="2" type="ORF">PCOR1329_LOCUS5363</name>
</gene>
<accession>A0ABN9PRP1</accession>
<comment type="caution">
    <text evidence="2">The sequence shown here is derived from an EMBL/GenBank/DDBJ whole genome shotgun (WGS) entry which is preliminary data.</text>
</comment>
<sequence length="149" mass="15757">MARTRRQRGLARLRRVRRAGCARRAAAGARGAAAVELHAPAGGARGGRRRSTRGGGVPARVLRPLGPREAAAGGAARAKDGKDRRVEARDSMKRALPRCSGEEKQTVAGTTLNPEVPKGAGSNVYFRDMHVEDLLVFCPIRGGAEVARA</sequence>
<name>A0ABN9PRP1_9DINO</name>
<evidence type="ECO:0000256" key="1">
    <source>
        <dbReference type="SAM" id="MobiDB-lite"/>
    </source>
</evidence>
<reference evidence="2" key="1">
    <citation type="submission" date="2023-10" db="EMBL/GenBank/DDBJ databases">
        <authorList>
            <person name="Chen Y."/>
            <person name="Shah S."/>
            <person name="Dougan E. K."/>
            <person name="Thang M."/>
            <person name="Chan C."/>
        </authorList>
    </citation>
    <scope>NUCLEOTIDE SEQUENCE [LARGE SCALE GENOMIC DNA]</scope>
</reference>
<feature type="compositionally biased region" description="Basic and acidic residues" evidence="1">
    <location>
        <begin position="77"/>
        <end position="93"/>
    </location>
</feature>
<dbReference type="EMBL" id="CAUYUJ010001414">
    <property type="protein sequence ID" value="CAK0795812.1"/>
    <property type="molecule type" value="Genomic_DNA"/>
</dbReference>
<proteinExistence type="predicted"/>
<evidence type="ECO:0000313" key="3">
    <source>
        <dbReference type="Proteomes" id="UP001189429"/>
    </source>
</evidence>
<feature type="region of interest" description="Disordered" evidence="1">
    <location>
        <begin position="38"/>
        <end position="113"/>
    </location>
</feature>
<organism evidence="2 3">
    <name type="scientific">Prorocentrum cordatum</name>
    <dbReference type="NCBI Taxonomy" id="2364126"/>
    <lineage>
        <taxon>Eukaryota</taxon>
        <taxon>Sar</taxon>
        <taxon>Alveolata</taxon>
        <taxon>Dinophyceae</taxon>
        <taxon>Prorocentrales</taxon>
        <taxon>Prorocentraceae</taxon>
        <taxon>Prorocentrum</taxon>
    </lineage>
</organism>
<protein>
    <submittedName>
        <fullName evidence="2">Uncharacterized protein</fullName>
    </submittedName>
</protein>
<evidence type="ECO:0000313" key="2">
    <source>
        <dbReference type="EMBL" id="CAK0795812.1"/>
    </source>
</evidence>